<dbReference type="OrthoDB" id="2454780at2"/>
<keyword evidence="1" id="KW-0472">Membrane</keyword>
<proteinExistence type="predicted"/>
<reference evidence="2 3" key="1">
    <citation type="submission" date="2016-10" db="EMBL/GenBank/DDBJ databases">
        <authorList>
            <person name="de Groot N.N."/>
        </authorList>
    </citation>
    <scope>NUCLEOTIDE SEQUENCE [LARGE SCALE GENOMIC DNA]</scope>
    <source>
        <strain evidence="2 3">CGMCC 1.6762</strain>
    </source>
</reference>
<keyword evidence="1" id="KW-0812">Transmembrane</keyword>
<keyword evidence="1" id="KW-1133">Transmembrane helix</keyword>
<name>A0A1G6Z8U3_9BACL</name>
<accession>A0A1G6Z8U3</accession>
<protein>
    <submittedName>
        <fullName evidence="2">Uncharacterized protein</fullName>
    </submittedName>
</protein>
<sequence length="77" mass="8544">MIKETLREALIAAAAIFVLKSITKVLNNPSYFSEMFADGAVSAAMALIASYIVIFIFLFLLMLAVKKFSKPRKTARK</sequence>
<dbReference type="RefSeq" id="WP_092094404.1">
    <property type="nucleotide sequence ID" value="NZ_FNAR01000002.1"/>
</dbReference>
<dbReference type="EMBL" id="FNAR01000002">
    <property type="protein sequence ID" value="SDD98713.1"/>
    <property type="molecule type" value="Genomic_DNA"/>
</dbReference>
<gene>
    <name evidence="2" type="ORF">SAMN04488126_102239</name>
</gene>
<dbReference type="Proteomes" id="UP000198823">
    <property type="component" value="Unassembled WGS sequence"/>
</dbReference>
<evidence type="ECO:0000313" key="3">
    <source>
        <dbReference type="Proteomes" id="UP000198823"/>
    </source>
</evidence>
<feature type="transmembrane region" description="Helical" evidence="1">
    <location>
        <begin position="43"/>
        <end position="65"/>
    </location>
</feature>
<dbReference type="AlphaFoldDB" id="A0A1G6Z8U3"/>
<organism evidence="2 3">
    <name type="scientific">Bhargavaea beijingensis</name>
    <dbReference type="NCBI Taxonomy" id="426756"/>
    <lineage>
        <taxon>Bacteria</taxon>
        <taxon>Bacillati</taxon>
        <taxon>Bacillota</taxon>
        <taxon>Bacilli</taxon>
        <taxon>Bacillales</taxon>
        <taxon>Caryophanaceae</taxon>
        <taxon>Bhargavaea</taxon>
    </lineage>
</organism>
<evidence type="ECO:0000256" key="1">
    <source>
        <dbReference type="SAM" id="Phobius"/>
    </source>
</evidence>
<evidence type="ECO:0000313" key="2">
    <source>
        <dbReference type="EMBL" id="SDD98713.1"/>
    </source>
</evidence>